<dbReference type="AlphaFoldDB" id="A0A0F9S0X7"/>
<gene>
    <name evidence="1" type="ORF">LCGC14_0512070</name>
</gene>
<reference evidence="1" key="1">
    <citation type="journal article" date="2015" name="Nature">
        <title>Complex archaea that bridge the gap between prokaryotes and eukaryotes.</title>
        <authorList>
            <person name="Spang A."/>
            <person name="Saw J.H."/>
            <person name="Jorgensen S.L."/>
            <person name="Zaremba-Niedzwiedzka K."/>
            <person name="Martijn J."/>
            <person name="Lind A.E."/>
            <person name="van Eijk R."/>
            <person name="Schleper C."/>
            <person name="Guy L."/>
            <person name="Ettema T.J."/>
        </authorList>
    </citation>
    <scope>NUCLEOTIDE SEQUENCE</scope>
</reference>
<sequence>MEKESKRITVKDLIRVSGFSRDTIVKLATKGSLPFSRDCNNWRIFKPECINIIQKLAGIV</sequence>
<accession>A0A0F9S0X7</accession>
<dbReference type="EMBL" id="LAZR01000625">
    <property type="protein sequence ID" value="KKN62410.1"/>
    <property type="molecule type" value="Genomic_DNA"/>
</dbReference>
<protein>
    <submittedName>
        <fullName evidence="1">Uncharacterized protein</fullName>
    </submittedName>
</protein>
<name>A0A0F9S0X7_9ZZZZ</name>
<proteinExistence type="predicted"/>
<organism evidence="1">
    <name type="scientific">marine sediment metagenome</name>
    <dbReference type="NCBI Taxonomy" id="412755"/>
    <lineage>
        <taxon>unclassified sequences</taxon>
        <taxon>metagenomes</taxon>
        <taxon>ecological metagenomes</taxon>
    </lineage>
</organism>
<comment type="caution">
    <text evidence="1">The sequence shown here is derived from an EMBL/GenBank/DDBJ whole genome shotgun (WGS) entry which is preliminary data.</text>
</comment>
<evidence type="ECO:0000313" key="1">
    <source>
        <dbReference type="EMBL" id="KKN62410.1"/>
    </source>
</evidence>